<gene>
    <name evidence="2" type="ORF">IZO911_LOCUS32473</name>
    <name evidence="3" type="ORF">JYZ213_LOCUS32400</name>
    <name evidence="5" type="ORF">KXQ929_LOCUS20324</name>
    <name evidence="4" type="ORF">OKA104_LOCUS12932</name>
    <name evidence="6" type="ORF">OXD698_LOCUS36039</name>
</gene>
<evidence type="ECO:0000313" key="4">
    <source>
        <dbReference type="EMBL" id="CAF3707379.1"/>
    </source>
</evidence>
<dbReference type="Proteomes" id="UP000663845">
    <property type="component" value="Unassembled WGS sequence"/>
</dbReference>
<dbReference type="EMBL" id="CAJNOE010000564">
    <property type="protein sequence ID" value="CAF1271889.1"/>
    <property type="molecule type" value="Genomic_DNA"/>
</dbReference>
<dbReference type="Proteomes" id="UP000663860">
    <property type="component" value="Unassembled WGS sequence"/>
</dbReference>
<dbReference type="PANTHER" id="PTHR15907">
    <property type="entry name" value="DUF614 FAMILY PROTEIN-RELATED"/>
    <property type="match status" value="1"/>
</dbReference>
<evidence type="ECO:0000313" key="6">
    <source>
        <dbReference type="EMBL" id="CAF4112878.1"/>
    </source>
</evidence>
<evidence type="ECO:0000313" key="7">
    <source>
        <dbReference type="Proteomes" id="UP000663860"/>
    </source>
</evidence>
<comment type="caution">
    <text evidence="2">The sequence shown here is derived from an EMBL/GenBank/DDBJ whole genome shotgun (WGS) entry which is preliminary data.</text>
</comment>
<dbReference type="EMBL" id="CAJOBB010001421">
    <property type="protein sequence ID" value="CAF3855084.1"/>
    <property type="molecule type" value="Genomic_DNA"/>
</dbReference>
<protein>
    <submittedName>
        <fullName evidence="2">Uncharacterized protein</fullName>
    </submittedName>
</protein>
<name>A0A815BU49_9BILA</name>
<evidence type="ECO:0000313" key="5">
    <source>
        <dbReference type="EMBL" id="CAF3855084.1"/>
    </source>
</evidence>
<evidence type="ECO:0000256" key="1">
    <source>
        <dbReference type="ARBA" id="ARBA00009024"/>
    </source>
</evidence>
<comment type="similarity">
    <text evidence="1">Belongs to the cornifelin family.</text>
</comment>
<dbReference type="Proteomes" id="UP000663868">
    <property type="component" value="Unassembled WGS sequence"/>
</dbReference>
<dbReference type="Proteomes" id="UP000663881">
    <property type="component" value="Unassembled WGS sequence"/>
</dbReference>
<proteinExistence type="inferred from homology"/>
<sequence length="129" mass="14262">MNTWNSGLFDCFSDSGICLYGCFCTPCLYGKNAEKIDGSSCCNSGCLWYLMSGWSLCCLIHMSKRKALRNRFDLQEDCNDCVATTFCAPCAICQEARELKSRLTTNEGPVVVQPVSANYSTFGQSKVTK</sequence>
<accession>A0A815BU49</accession>
<reference evidence="2" key="1">
    <citation type="submission" date="2021-02" db="EMBL/GenBank/DDBJ databases">
        <authorList>
            <person name="Nowell W R."/>
        </authorList>
    </citation>
    <scope>NUCLEOTIDE SEQUENCE</scope>
</reference>
<evidence type="ECO:0000313" key="3">
    <source>
        <dbReference type="EMBL" id="CAF1302598.1"/>
    </source>
</evidence>
<evidence type="ECO:0000313" key="2">
    <source>
        <dbReference type="EMBL" id="CAF1271889.1"/>
    </source>
</evidence>
<dbReference type="Proteomes" id="UP000663844">
    <property type="component" value="Unassembled WGS sequence"/>
</dbReference>
<dbReference type="EMBL" id="CAJOAY010000637">
    <property type="protein sequence ID" value="CAF3707379.1"/>
    <property type="molecule type" value="Genomic_DNA"/>
</dbReference>
<dbReference type="AlphaFoldDB" id="A0A815BU49"/>
<dbReference type="Pfam" id="PF04749">
    <property type="entry name" value="PLAC8"/>
    <property type="match status" value="1"/>
</dbReference>
<dbReference type="InterPro" id="IPR006461">
    <property type="entry name" value="PLAC_motif_containing"/>
</dbReference>
<dbReference type="EMBL" id="CAJNOG010000576">
    <property type="protein sequence ID" value="CAF1302598.1"/>
    <property type="molecule type" value="Genomic_DNA"/>
</dbReference>
<dbReference type="NCBIfam" id="TIGR01571">
    <property type="entry name" value="A_thal_Cys_rich"/>
    <property type="match status" value="1"/>
</dbReference>
<dbReference type="EMBL" id="CAJOAZ010005788">
    <property type="protein sequence ID" value="CAF4112878.1"/>
    <property type="molecule type" value="Genomic_DNA"/>
</dbReference>
<organism evidence="2 7">
    <name type="scientific">Adineta steineri</name>
    <dbReference type="NCBI Taxonomy" id="433720"/>
    <lineage>
        <taxon>Eukaryota</taxon>
        <taxon>Metazoa</taxon>
        <taxon>Spiralia</taxon>
        <taxon>Gnathifera</taxon>
        <taxon>Rotifera</taxon>
        <taxon>Eurotatoria</taxon>
        <taxon>Bdelloidea</taxon>
        <taxon>Adinetida</taxon>
        <taxon>Adinetidae</taxon>
        <taxon>Adineta</taxon>
    </lineage>
</organism>